<dbReference type="SUPFAM" id="SSF50729">
    <property type="entry name" value="PH domain-like"/>
    <property type="match status" value="1"/>
</dbReference>
<proteinExistence type="predicted"/>
<evidence type="ECO:0000313" key="4">
    <source>
        <dbReference type="Proteomes" id="UP001162164"/>
    </source>
</evidence>
<sequence length="445" mass="50747">MIRKAETRGDVENTYEGKAETQGGVENTHAGTIKFRFINTVYNGHNIGLNAGVFSQSLTSFVVDICKFLSSDKLHDLSPNDKKLAHSLINRSKTQLEVISKIQLISSGDEYVNMDGKKSNTREMSSFSNFEYIYNKFAEEEAKHKVYSSVDTPVESCLIIEEDIVYPYQGLSAKEASRDIKSGYVSMRKRHWFGFKKTKKVYATIHNKWLLIYDNEKDIKPISTFELKKYEAKQAESVRSSHFELTNNQQTYYFTALTPKDMLQWVTYINRSHDDVVLRSKGFDLEQVNDLINDDIEQHYDSIVIPIVQNKDEEEENIYLELDDMYVVLDSNALVTKEKESLPTLPVRRQGRKNTSIPVAPPVIRPLPLPSRHSFESNITCDIKEKAECPMSDDEDEHYEAFVDIKDTAGTNQSQNSGKKKLPALPVKPKIGAKLVKLSSDATNK</sequence>
<reference evidence="3" key="1">
    <citation type="journal article" date="2023" name="Insect Mol. Biol.">
        <title>Genome sequencing provides insights into the evolution of gene families encoding plant cell wall-degrading enzymes in longhorned beetles.</title>
        <authorList>
            <person name="Shin N.R."/>
            <person name="Okamura Y."/>
            <person name="Kirsch R."/>
            <person name="Pauchet Y."/>
        </authorList>
    </citation>
    <scope>NUCLEOTIDE SEQUENCE</scope>
    <source>
        <strain evidence="3">MMC_N1</strain>
    </source>
</reference>
<dbReference type="SMART" id="SM00233">
    <property type="entry name" value="PH"/>
    <property type="match status" value="1"/>
</dbReference>
<evidence type="ECO:0000259" key="2">
    <source>
        <dbReference type="PROSITE" id="PS50003"/>
    </source>
</evidence>
<dbReference type="Pfam" id="PF00169">
    <property type="entry name" value="PH"/>
    <property type="match status" value="1"/>
</dbReference>
<dbReference type="Proteomes" id="UP001162164">
    <property type="component" value="Unassembled WGS sequence"/>
</dbReference>
<protein>
    <recommendedName>
        <fullName evidence="2">PH domain-containing protein</fullName>
    </recommendedName>
</protein>
<evidence type="ECO:0000313" key="3">
    <source>
        <dbReference type="EMBL" id="KAJ8983326.1"/>
    </source>
</evidence>
<dbReference type="InterPro" id="IPR011993">
    <property type="entry name" value="PH-like_dom_sf"/>
</dbReference>
<comment type="caution">
    <text evidence="3">The sequence shown here is derived from an EMBL/GenBank/DDBJ whole genome shotgun (WGS) entry which is preliminary data.</text>
</comment>
<dbReference type="EMBL" id="JAPWTJ010000080">
    <property type="protein sequence ID" value="KAJ8983326.1"/>
    <property type="molecule type" value="Genomic_DNA"/>
</dbReference>
<dbReference type="InterPro" id="IPR001849">
    <property type="entry name" value="PH_domain"/>
</dbReference>
<name>A0ABQ9JY84_9CUCU</name>
<dbReference type="Gene3D" id="2.30.29.30">
    <property type="entry name" value="Pleckstrin-homology domain (PH domain)/Phosphotyrosine-binding domain (PTB)"/>
    <property type="match status" value="1"/>
</dbReference>
<dbReference type="PROSITE" id="PS50003">
    <property type="entry name" value="PH_DOMAIN"/>
    <property type="match status" value="1"/>
</dbReference>
<evidence type="ECO:0000256" key="1">
    <source>
        <dbReference type="SAM" id="MobiDB-lite"/>
    </source>
</evidence>
<accession>A0ABQ9JY84</accession>
<feature type="region of interest" description="Disordered" evidence="1">
    <location>
        <begin position="1"/>
        <end position="22"/>
    </location>
</feature>
<feature type="domain" description="PH" evidence="2">
    <location>
        <begin position="178"/>
        <end position="274"/>
    </location>
</feature>
<organism evidence="3 4">
    <name type="scientific">Molorchus minor</name>
    <dbReference type="NCBI Taxonomy" id="1323400"/>
    <lineage>
        <taxon>Eukaryota</taxon>
        <taxon>Metazoa</taxon>
        <taxon>Ecdysozoa</taxon>
        <taxon>Arthropoda</taxon>
        <taxon>Hexapoda</taxon>
        <taxon>Insecta</taxon>
        <taxon>Pterygota</taxon>
        <taxon>Neoptera</taxon>
        <taxon>Endopterygota</taxon>
        <taxon>Coleoptera</taxon>
        <taxon>Polyphaga</taxon>
        <taxon>Cucujiformia</taxon>
        <taxon>Chrysomeloidea</taxon>
        <taxon>Cerambycidae</taxon>
        <taxon>Lamiinae</taxon>
        <taxon>Monochamini</taxon>
        <taxon>Molorchus</taxon>
    </lineage>
</organism>
<keyword evidence="4" id="KW-1185">Reference proteome</keyword>
<feature type="compositionally biased region" description="Basic and acidic residues" evidence="1">
    <location>
        <begin position="1"/>
        <end position="19"/>
    </location>
</feature>
<gene>
    <name evidence="3" type="ORF">NQ317_010865</name>
</gene>
<feature type="region of interest" description="Disordered" evidence="1">
    <location>
        <begin position="390"/>
        <end position="426"/>
    </location>
</feature>